<keyword evidence="2" id="KW-1185">Reference proteome</keyword>
<organism evidence="1 2">
    <name type="scientific">Smallanthus sonchifolius</name>
    <dbReference type="NCBI Taxonomy" id="185202"/>
    <lineage>
        <taxon>Eukaryota</taxon>
        <taxon>Viridiplantae</taxon>
        <taxon>Streptophyta</taxon>
        <taxon>Embryophyta</taxon>
        <taxon>Tracheophyta</taxon>
        <taxon>Spermatophyta</taxon>
        <taxon>Magnoliopsida</taxon>
        <taxon>eudicotyledons</taxon>
        <taxon>Gunneridae</taxon>
        <taxon>Pentapetalae</taxon>
        <taxon>asterids</taxon>
        <taxon>campanulids</taxon>
        <taxon>Asterales</taxon>
        <taxon>Asteraceae</taxon>
        <taxon>Asteroideae</taxon>
        <taxon>Heliantheae alliance</taxon>
        <taxon>Millerieae</taxon>
        <taxon>Smallanthus</taxon>
    </lineage>
</organism>
<comment type="caution">
    <text evidence="1">The sequence shown here is derived from an EMBL/GenBank/DDBJ whole genome shotgun (WGS) entry which is preliminary data.</text>
</comment>
<dbReference type="Proteomes" id="UP001056120">
    <property type="component" value="Linkage Group LG06"/>
</dbReference>
<reference evidence="1 2" key="2">
    <citation type="journal article" date="2022" name="Mol. Ecol. Resour.">
        <title>The genomes of chicory, endive, great burdock and yacon provide insights into Asteraceae paleo-polyploidization history and plant inulin production.</title>
        <authorList>
            <person name="Fan W."/>
            <person name="Wang S."/>
            <person name="Wang H."/>
            <person name="Wang A."/>
            <person name="Jiang F."/>
            <person name="Liu H."/>
            <person name="Zhao H."/>
            <person name="Xu D."/>
            <person name="Zhang Y."/>
        </authorList>
    </citation>
    <scope>NUCLEOTIDE SEQUENCE [LARGE SCALE GENOMIC DNA]</scope>
    <source>
        <strain evidence="2">cv. Yunnan</strain>
        <tissue evidence="1">Leaves</tissue>
    </source>
</reference>
<dbReference type="EMBL" id="CM042023">
    <property type="protein sequence ID" value="KAI3812308.1"/>
    <property type="molecule type" value="Genomic_DNA"/>
</dbReference>
<sequence length="121" mass="13817">MKRRPRVGRFNFFLRKTVEGECDSTVIVVSHSLREVLPDQDTAIYEERGATTITTVDAPRGSKSNWIMHEYWLSEPSKNNNSYRGLDHIAAETVPINDFLLSCALRSLSYCRSKNTPLLLI</sequence>
<protein>
    <submittedName>
        <fullName evidence="1">Uncharacterized protein</fullName>
    </submittedName>
</protein>
<name>A0ACB9IX97_9ASTR</name>
<evidence type="ECO:0000313" key="1">
    <source>
        <dbReference type="EMBL" id="KAI3812308.1"/>
    </source>
</evidence>
<reference evidence="2" key="1">
    <citation type="journal article" date="2022" name="Mol. Ecol. Resour.">
        <title>The genomes of chicory, endive, great burdock and yacon provide insights into Asteraceae palaeo-polyploidization history and plant inulin production.</title>
        <authorList>
            <person name="Fan W."/>
            <person name="Wang S."/>
            <person name="Wang H."/>
            <person name="Wang A."/>
            <person name="Jiang F."/>
            <person name="Liu H."/>
            <person name="Zhao H."/>
            <person name="Xu D."/>
            <person name="Zhang Y."/>
        </authorList>
    </citation>
    <scope>NUCLEOTIDE SEQUENCE [LARGE SCALE GENOMIC DNA]</scope>
    <source>
        <strain evidence="2">cv. Yunnan</strain>
    </source>
</reference>
<gene>
    <name evidence="1" type="ORF">L1987_17015</name>
</gene>
<accession>A0ACB9IX97</accession>
<proteinExistence type="predicted"/>
<evidence type="ECO:0000313" key="2">
    <source>
        <dbReference type="Proteomes" id="UP001056120"/>
    </source>
</evidence>